<organism evidence="8 9">
    <name type="scientific">Meganyctiphanes norvegica</name>
    <name type="common">Northern krill</name>
    <name type="synonym">Thysanopoda norvegica</name>
    <dbReference type="NCBI Taxonomy" id="48144"/>
    <lineage>
        <taxon>Eukaryota</taxon>
        <taxon>Metazoa</taxon>
        <taxon>Ecdysozoa</taxon>
        <taxon>Arthropoda</taxon>
        <taxon>Crustacea</taxon>
        <taxon>Multicrustacea</taxon>
        <taxon>Malacostraca</taxon>
        <taxon>Eumalacostraca</taxon>
        <taxon>Eucarida</taxon>
        <taxon>Euphausiacea</taxon>
        <taxon>Euphausiidae</taxon>
        <taxon>Meganyctiphanes</taxon>
    </lineage>
</organism>
<comment type="subcellular location">
    <subcellularLocation>
        <location evidence="1">Membrane</location>
        <topology evidence="1">Multi-pass membrane protein</topology>
    </subcellularLocation>
</comment>
<dbReference type="Pfam" id="PF14995">
    <property type="entry name" value="TMEM107"/>
    <property type="match status" value="1"/>
</dbReference>
<dbReference type="GO" id="GO:0016020">
    <property type="term" value="C:membrane"/>
    <property type="evidence" value="ECO:0007669"/>
    <property type="project" value="UniProtKB-SubCell"/>
</dbReference>
<evidence type="ECO:0000256" key="7">
    <source>
        <dbReference type="SAM" id="Phobius"/>
    </source>
</evidence>
<keyword evidence="4" id="KW-0970">Cilium biogenesis/degradation</keyword>
<dbReference type="Proteomes" id="UP001497623">
    <property type="component" value="Unassembled WGS sequence"/>
</dbReference>
<evidence type="ECO:0000256" key="1">
    <source>
        <dbReference type="ARBA" id="ARBA00004141"/>
    </source>
</evidence>
<name>A0AAV2RRL1_MEGNR</name>
<evidence type="ECO:0000256" key="4">
    <source>
        <dbReference type="ARBA" id="ARBA00022794"/>
    </source>
</evidence>
<feature type="transmembrane region" description="Helical" evidence="7">
    <location>
        <begin position="12"/>
        <end position="28"/>
    </location>
</feature>
<accession>A0AAV2RRL1</accession>
<comment type="caution">
    <text evidence="8">The sequence shown here is derived from an EMBL/GenBank/DDBJ whole genome shotgun (WGS) entry which is preliminary data.</text>
</comment>
<feature type="transmembrane region" description="Helical" evidence="7">
    <location>
        <begin position="111"/>
        <end position="136"/>
    </location>
</feature>
<feature type="non-terminal residue" evidence="8">
    <location>
        <position position="141"/>
    </location>
</feature>
<evidence type="ECO:0000313" key="9">
    <source>
        <dbReference type="Proteomes" id="UP001497623"/>
    </source>
</evidence>
<evidence type="ECO:0000256" key="3">
    <source>
        <dbReference type="ARBA" id="ARBA00022692"/>
    </source>
</evidence>
<dbReference type="GO" id="GO:1904491">
    <property type="term" value="P:protein localization to ciliary transition zone"/>
    <property type="evidence" value="ECO:0007669"/>
    <property type="project" value="TreeGrafter"/>
</dbReference>
<gene>
    <name evidence="8" type="ORF">MNOR_LOCUS27792</name>
</gene>
<dbReference type="GO" id="GO:0036038">
    <property type="term" value="C:MKS complex"/>
    <property type="evidence" value="ECO:0007669"/>
    <property type="project" value="TreeGrafter"/>
</dbReference>
<dbReference type="InterPro" id="IPR029248">
    <property type="entry name" value="TMEM107"/>
</dbReference>
<evidence type="ECO:0000313" key="8">
    <source>
        <dbReference type="EMBL" id="CAL4136357.1"/>
    </source>
</evidence>
<dbReference type="PANTHER" id="PTHR34341">
    <property type="entry name" value="TRANSMEMBRANE PROTEIN 107"/>
    <property type="match status" value="1"/>
</dbReference>
<evidence type="ECO:0000256" key="6">
    <source>
        <dbReference type="ARBA" id="ARBA00023136"/>
    </source>
</evidence>
<dbReference type="PANTHER" id="PTHR34341:SF1">
    <property type="entry name" value="TRANSMEMBRANE PROTEIN 107"/>
    <property type="match status" value="1"/>
</dbReference>
<proteinExistence type="predicted"/>
<keyword evidence="6 7" id="KW-0472">Membrane</keyword>
<keyword evidence="3 7" id="KW-0812">Transmembrane</keyword>
<dbReference type="GO" id="GO:1905515">
    <property type="term" value="P:non-motile cilium assembly"/>
    <property type="evidence" value="ECO:0007669"/>
    <property type="project" value="TreeGrafter"/>
</dbReference>
<evidence type="ECO:0000256" key="2">
    <source>
        <dbReference type="ARBA" id="ARBA00015652"/>
    </source>
</evidence>
<reference evidence="8 9" key="1">
    <citation type="submission" date="2024-05" db="EMBL/GenBank/DDBJ databases">
        <authorList>
            <person name="Wallberg A."/>
        </authorList>
    </citation>
    <scope>NUCLEOTIDE SEQUENCE [LARGE SCALE GENOMIC DNA]</scope>
</reference>
<evidence type="ECO:0000256" key="5">
    <source>
        <dbReference type="ARBA" id="ARBA00022989"/>
    </source>
</evidence>
<dbReference type="AlphaFoldDB" id="A0AAV2RRL1"/>
<dbReference type="EMBL" id="CAXKWB010029760">
    <property type="protein sequence ID" value="CAL4136357.1"/>
    <property type="molecule type" value="Genomic_DNA"/>
</dbReference>
<sequence>MKMRVTGLIPSRFLTLTAHLVILIILLIDRGENVKACLPMEYSTIEYNKKDGELLESLPSDVPLLTIEFSGFLDEVLQFRAVLADYWPIACHSSAAVSLSFMILDVWDCNIYWWIFTLCSIIPTLNECGVMVKVLMLKKHV</sequence>
<keyword evidence="9" id="KW-1185">Reference proteome</keyword>
<protein>
    <recommendedName>
        <fullName evidence="2">Transmembrane protein 107</fullName>
    </recommendedName>
</protein>
<keyword evidence="5 7" id="KW-1133">Transmembrane helix</keyword>